<accession>A0A812Q0Q5</accession>
<dbReference type="OrthoDB" id="482375at2759"/>
<sequence>MAQHKAAAAADVEVIRVAVDPAICELESPFRIELELRSKVPQVPKAQWRVRFLADLVHHRLPIDLRLDGQNSEISETSAANGQANGTATGTDRDGASGGFTTLHVLHMAGVPVADLPATALESLSLLEVRLVADSADSVDGAGSEKQADLVCVRLVVDVRRGATGLWQRGVLDPFR</sequence>
<evidence type="ECO:0000313" key="2">
    <source>
        <dbReference type="EMBL" id="CAE7364276.1"/>
    </source>
</evidence>
<organism evidence="2 3">
    <name type="scientific">Symbiodinium natans</name>
    <dbReference type="NCBI Taxonomy" id="878477"/>
    <lineage>
        <taxon>Eukaryota</taxon>
        <taxon>Sar</taxon>
        <taxon>Alveolata</taxon>
        <taxon>Dinophyceae</taxon>
        <taxon>Suessiales</taxon>
        <taxon>Symbiodiniaceae</taxon>
        <taxon>Symbiodinium</taxon>
    </lineage>
</organism>
<protein>
    <submittedName>
        <fullName evidence="2">Mrps12 protein</fullName>
    </submittedName>
</protein>
<reference evidence="2" key="1">
    <citation type="submission" date="2021-02" db="EMBL/GenBank/DDBJ databases">
        <authorList>
            <person name="Dougan E. K."/>
            <person name="Rhodes N."/>
            <person name="Thang M."/>
            <person name="Chan C."/>
        </authorList>
    </citation>
    <scope>NUCLEOTIDE SEQUENCE</scope>
</reference>
<evidence type="ECO:0000313" key="3">
    <source>
        <dbReference type="Proteomes" id="UP000604046"/>
    </source>
</evidence>
<proteinExistence type="predicted"/>
<feature type="region of interest" description="Disordered" evidence="1">
    <location>
        <begin position="74"/>
        <end position="93"/>
    </location>
</feature>
<dbReference type="EMBL" id="CAJNDS010002188">
    <property type="protein sequence ID" value="CAE7364276.1"/>
    <property type="molecule type" value="Genomic_DNA"/>
</dbReference>
<dbReference type="Proteomes" id="UP000604046">
    <property type="component" value="Unassembled WGS sequence"/>
</dbReference>
<gene>
    <name evidence="2" type="primary">mrps12</name>
    <name evidence="2" type="ORF">SNAT2548_LOCUS19708</name>
</gene>
<name>A0A812Q0Q5_9DINO</name>
<comment type="caution">
    <text evidence="2">The sequence shown here is derived from an EMBL/GenBank/DDBJ whole genome shotgun (WGS) entry which is preliminary data.</text>
</comment>
<feature type="compositionally biased region" description="Low complexity" evidence="1">
    <location>
        <begin position="77"/>
        <end position="90"/>
    </location>
</feature>
<keyword evidence="3" id="KW-1185">Reference proteome</keyword>
<dbReference type="AlphaFoldDB" id="A0A812Q0Q5"/>
<evidence type="ECO:0000256" key="1">
    <source>
        <dbReference type="SAM" id="MobiDB-lite"/>
    </source>
</evidence>